<gene>
    <name evidence="16" type="primary">cap</name>
</gene>
<name>D4N3Q9_9CIRC</name>
<organism evidence="16 17">
    <name type="scientific">Human associated cyclovirus 7</name>
    <dbReference type="NCBI Taxonomy" id="2038725"/>
    <lineage>
        <taxon>Viruses</taxon>
        <taxon>Monodnaviria</taxon>
        <taxon>Shotokuvirae</taxon>
        <taxon>Cressdnaviricota</taxon>
        <taxon>Arfiviricetes</taxon>
        <taxon>Cirlivirales</taxon>
        <taxon>Circoviridae</taxon>
        <taxon>Cyclovirus</taxon>
        <taxon>Cyclovirus mutum</taxon>
    </lineage>
</organism>
<proteinExistence type="inferred from homology"/>
<dbReference type="GO" id="GO:0075509">
    <property type="term" value="P:endocytosis involved in viral entry into host cell"/>
    <property type="evidence" value="ECO:0007669"/>
    <property type="project" value="UniProtKB-KW"/>
</dbReference>
<evidence type="ECO:0000256" key="2">
    <source>
        <dbReference type="ARBA" id="ARBA00004328"/>
    </source>
</evidence>
<dbReference type="RefSeq" id="YP_009506328.1">
    <property type="nucleotide sequence ID" value="NC_038417.1"/>
</dbReference>
<keyword evidence="14" id="KW-1160">Virus entry into host cell</keyword>
<dbReference type="KEGG" id="vg:37617173"/>
<dbReference type="GO" id="GO:0042025">
    <property type="term" value="C:host cell nucleus"/>
    <property type="evidence" value="ECO:0007669"/>
    <property type="project" value="UniProtKB-SubCell"/>
</dbReference>
<keyword evidence="4" id="KW-1140">T=1 icosahedral capsid protein</keyword>
<dbReference type="InterPro" id="IPR003383">
    <property type="entry name" value="Circovirus_capsid"/>
</dbReference>
<keyword evidence="11" id="KW-0946">Virion</keyword>
<dbReference type="GO" id="GO:0075732">
    <property type="term" value="P:viral penetration into host nucleus"/>
    <property type="evidence" value="ECO:0007669"/>
    <property type="project" value="UniProtKB-KW"/>
</dbReference>
<dbReference type="GO" id="GO:0003677">
    <property type="term" value="F:DNA binding"/>
    <property type="evidence" value="ECO:0007669"/>
    <property type="project" value="UniProtKB-KW"/>
</dbReference>
<evidence type="ECO:0000256" key="3">
    <source>
        <dbReference type="ARBA" id="ARBA00010301"/>
    </source>
</evidence>
<dbReference type="OrthoDB" id="18040at10239"/>
<evidence type="ECO:0000256" key="10">
    <source>
        <dbReference type="ARBA" id="ARBA00022804"/>
    </source>
</evidence>
<dbReference type="Proteomes" id="UP000111607">
    <property type="component" value="Segment"/>
</dbReference>
<dbReference type="EMBL" id="GQ404855">
    <property type="protein sequence ID" value="ADD62474.1"/>
    <property type="molecule type" value="Genomic_DNA"/>
</dbReference>
<evidence type="ECO:0000256" key="13">
    <source>
        <dbReference type="ARBA" id="ARBA00023125"/>
    </source>
</evidence>
<dbReference type="GeneID" id="37617173"/>
<evidence type="ECO:0000313" key="16">
    <source>
        <dbReference type="EMBL" id="ADD62474.1"/>
    </source>
</evidence>
<keyword evidence="13" id="KW-0238">DNA-binding</keyword>
<keyword evidence="10" id="KW-1161">Viral attachment to host cell</keyword>
<evidence type="ECO:0000313" key="17">
    <source>
        <dbReference type="Proteomes" id="UP000111607"/>
    </source>
</evidence>
<evidence type="ECO:0000256" key="7">
    <source>
        <dbReference type="ARBA" id="ARBA00022562"/>
    </source>
</evidence>
<evidence type="ECO:0000256" key="8">
    <source>
        <dbReference type="ARBA" id="ARBA00022581"/>
    </source>
</evidence>
<dbReference type="GO" id="GO:0039615">
    <property type="term" value="C:T=1 icosahedral viral capsid"/>
    <property type="evidence" value="ECO:0007669"/>
    <property type="project" value="UniProtKB-KW"/>
</dbReference>
<protein>
    <submittedName>
        <fullName evidence="16">Capsid protein</fullName>
    </submittedName>
</protein>
<comment type="subunit">
    <text evidence="15">Homomultimer. Assembles in the nucleus, presumably in an immature form, then migrates to the cytoplasm once assembled as mature virion. Interacts with Rep; this interaction relocates Rep into the nucleus.</text>
</comment>
<accession>D4N3Q9</accession>
<dbReference type="GO" id="GO:0019069">
    <property type="term" value="P:viral capsid assembly"/>
    <property type="evidence" value="ECO:0007669"/>
    <property type="project" value="InterPro"/>
</dbReference>
<keyword evidence="9" id="KW-1162">Viral penetration into host cytoplasm</keyword>
<keyword evidence="5" id="KW-1163">Viral penetration into host nucleus</keyword>
<evidence type="ECO:0000256" key="9">
    <source>
        <dbReference type="ARBA" id="ARBA00022595"/>
    </source>
</evidence>
<keyword evidence="6" id="KW-0167">Capsid protein</keyword>
<keyword evidence="12" id="KW-1164">Virus endocytosis by host</keyword>
<keyword evidence="7" id="KW-1048">Host nucleus</keyword>
<sequence length="230" mass="26852">MPAVRRSRVRRRKPVYRRRRYRRRYRRKRGTTKGFKVKLTETQLVQANVTKNELKELHIDLANFTEFNRLQDSFEYFVPRLVVHTIIPQQNVSNTSTSAVPPYCMFPYHKNIPSTGVGWTDYLSVDKAKLYRGTQVGRMAFVPSIGMLNNVEINCVGSDCKLNKFYRQDIFRPKLRCPDSNAPEASQLPRLFCGGVCFAGNSFLKESDKSYFMIKTDVYLTLYNQNTLEH</sequence>
<evidence type="ECO:0000256" key="14">
    <source>
        <dbReference type="ARBA" id="ARBA00023296"/>
    </source>
</evidence>
<dbReference type="GO" id="GO:0043657">
    <property type="term" value="C:host cell"/>
    <property type="evidence" value="ECO:0007669"/>
    <property type="project" value="GOC"/>
</dbReference>
<evidence type="ECO:0000256" key="11">
    <source>
        <dbReference type="ARBA" id="ARBA00022844"/>
    </source>
</evidence>
<evidence type="ECO:0000256" key="15">
    <source>
        <dbReference type="ARBA" id="ARBA00046863"/>
    </source>
</evidence>
<evidence type="ECO:0000256" key="4">
    <source>
        <dbReference type="ARBA" id="ARBA00022431"/>
    </source>
</evidence>
<evidence type="ECO:0000256" key="1">
    <source>
        <dbReference type="ARBA" id="ARBA00004147"/>
    </source>
</evidence>
<keyword evidence="8" id="KW-0945">Host-virus interaction</keyword>
<keyword evidence="17" id="KW-1185">Reference proteome</keyword>
<comment type="similarity">
    <text evidence="3">Belongs to the circoviridae capsid protein family.</text>
</comment>
<evidence type="ECO:0000256" key="6">
    <source>
        <dbReference type="ARBA" id="ARBA00022561"/>
    </source>
</evidence>
<reference evidence="16 17" key="1">
    <citation type="journal article" date="2010" name="J. Virol.">
        <title>Multiple diverse circoviruses infect farm animals and are commonly found in human and chimpanzee feces.</title>
        <authorList>
            <person name="Li L."/>
            <person name="Kapoor A."/>
            <person name="Slikas B."/>
            <person name="Bamidele O.S."/>
            <person name="Wang C."/>
            <person name="Shaukat S."/>
            <person name="Masroor M.A."/>
            <person name="Wilson M.L."/>
            <person name="Ndjango J.B."/>
            <person name="Peeters M."/>
            <person name="Gross-Camp N.D."/>
            <person name="Muller M.N."/>
            <person name="Hahn B.H."/>
            <person name="Wolfe N.D."/>
            <person name="Triki H."/>
            <person name="Bartkus J."/>
            <person name="Zaidi S.Z."/>
            <person name="Delwart E."/>
        </authorList>
    </citation>
    <scope>NUCLEOTIDE SEQUENCE [LARGE SCALE GENOMIC DNA]</scope>
    <source>
        <strain evidence="16">NG14</strain>
    </source>
</reference>
<comment type="subcellular location">
    <subcellularLocation>
        <location evidence="1">Host nucleus</location>
    </subcellularLocation>
    <subcellularLocation>
        <location evidence="2">Virion</location>
    </subcellularLocation>
</comment>
<dbReference type="Pfam" id="PF02443">
    <property type="entry name" value="Circo_capsid"/>
    <property type="match status" value="1"/>
</dbReference>
<evidence type="ECO:0000256" key="12">
    <source>
        <dbReference type="ARBA" id="ARBA00022890"/>
    </source>
</evidence>
<dbReference type="GO" id="GO:0019062">
    <property type="term" value="P:virion attachment to host cell"/>
    <property type="evidence" value="ECO:0007669"/>
    <property type="project" value="UniProtKB-KW"/>
</dbReference>
<evidence type="ECO:0000256" key="5">
    <source>
        <dbReference type="ARBA" id="ARBA00022524"/>
    </source>
</evidence>